<dbReference type="PANTHER" id="PTHR15904">
    <property type="entry name" value="FAM13"/>
    <property type="match status" value="1"/>
</dbReference>
<reference evidence="3 4" key="1">
    <citation type="submission" date="2024-07" db="EMBL/GenBank/DDBJ databases">
        <title>Chromosome-level genome assembly of the water stick insect Ranatra chinensis (Heteroptera: Nepidae).</title>
        <authorList>
            <person name="Liu X."/>
        </authorList>
    </citation>
    <scope>NUCLEOTIDE SEQUENCE [LARGE SCALE GENOMIC DNA]</scope>
    <source>
        <strain evidence="3">Cailab_2021Rc</strain>
        <tissue evidence="3">Muscle</tissue>
    </source>
</reference>
<evidence type="ECO:0000256" key="1">
    <source>
        <dbReference type="SAM" id="MobiDB-lite"/>
    </source>
</evidence>
<comment type="caution">
    <text evidence="3">The sequence shown here is derived from an EMBL/GenBank/DDBJ whole genome shotgun (WGS) entry which is preliminary data.</text>
</comment>
<dbReference type="InterPro" id="IPR008936">
    <property type="entry name" value="Rho_GTPase_activation_prot"/>
</dbReference>
<protein>
    <recommendedName>
        <fullName evidence="2">Rho-GAP domain-containing protein</fullName>
    </recommendedName>
</protein>
<evidence type="ECO:0000313" key="4">
    <source>
        <dbReference type="Proteomes" id="UP001558652"/>
    </source>
</evidence>
<dbReference type="Proteomes" id="UP001558652">
    <property type="component" value="Unassembled WGS sequence"/>
</dbReference>
<evidence type="ECO:0000259" key="2">
    <source>
        <dbReference type="PROSITE" id="PS50238"/>
    </source>
</evidence>
<evidence type="ECO:0000313" key="3">
    <source>
        <dbReference type="EMBL" id="KAL1131507.1"/>
    </source>
</evidence>
<dbReference type="SUPFAM" id="SSF48350">
    <property type="entry name" value="GTPase activation domain, GAP"/>
    <property type="match status" value="1"/>
</dbReference>
<gene>
    <name evidence="3" type="ORF">AAG570_011124</name>
</gene>
<dbReference type="SMART" id="SM00324">
    <property type="entry name" value="RhoGAP"/>
    <property type="match status" value="1"/>
</dbReference>
<dbReference type="AlphaFoldDB" id="A0ABD0YJV0"/>
<dbReference type="EMBL" id="JBFDAA010000006">
    <property type="protein sequence ID" value="KAL1131507.1"/>
    <property type="molecule type" value="Genomic_DNA"/>
</dbReference>
<organism evidence="3 4">
    <name type="scientific">Ranatra chinensis</name>
    <dbReference type="NCBI Taxonomy" id="642074"/>
    <lineage>
        <taxon>Eukaryota</taxon>
        <taxon>Metazoa</taxon>
        <taxon>Ecdysozoa</taxon>
        <taxon>Arthropoda</taxon>
        <taxon>Hexapoda</taxon>
        <taxon>Insecta</taxon>
        <taxon>Pterygota</taxon>
        <taxon>Neoptera</taxon>
        <taxon>Paraneoptera</taxon>
        <taxon>Hemiptera</taxon>
        <taxon>Heteroptera</taxon>
        <taxon>Panheteroptera</taxon>
        <taxon>Nepomorpha</taxon>
        <taxon>Nepidae</taxon>
        <taxon>Ranatrinae</taxon>
        <taxon>Ranatra</taxon>
    </lineage>
</organism>
<accession>A0ABD0YJV0</accession>
<keyword evidence="4" id="KW-1185">Reference proteome</keyword>
<feature type="domain" description="Rho-GAP" evidence="2">
    <location>
        <begin position="66"/>
        <end position="247"/>
    </location>
</feature>
<sequence>MRRPNLCNNSVGVADDAYKPTQHSNKEEGRVSLMRRVLGGATRKKEAANSTTQVQKPLFGVPLGDLPLTNHMVPKILHRMCTFIDIYGMNVEGLFCLTTSNIPPVVERLKLQFNVEGDADLESCTNDASAVASLLKIWLKDLPQPLLSQELTSELVTLMHKYDGDTWWGPVCFENISTSGVLPTTVLDSVLRLLYNYTNKHPATLTYIPGVFCPLLTCGEFRGVATPDTAQLTAKLIQDYNFIFNKR</sequence>
<dbReference type="Gene3D" id="1.10.555.10">
    <property type="entry name" value="Rho GTPase activation protein"/>
    <property type="match status" value="1"/>
</dbReference>
<dbReference type="InterPro" id="IPR000198">
    <property type="entry name" value="RhoGAP_dom"/>
</dbReference>
<feature type="compositionally biased region" description="Polar residues" evidence="1">
    <location>
        <begin position="1"/>
        <end position="11"/>
    </location>
</feature>
<dbReference type="PANTHER" id="PTHR15904:SF17">
    <property type="entry name" value="RHO-GAP DOMAIN-CONTAINING PROTEIN"/>
    <property type="match status" value="1"/>
</dbReference>
<dbReference type="Pfam" id="PF00620">
    <property type="entry name" value="RhoGAP"/>
    <property type="match status" value="1"/>
</dbReference>
<dbReference type="PROSITE" id="PS50238">
    <property type="entry name" value="RHOGAP"/>
    <property type="match status" value="1"/>
</dbReference>
<name>A0ABD0YJV0_9HEMI</name>
<dbReference type="InterPro" id="IPR039102">
    <property type="entry name" value="FAM13"/>
</dbReference>
<proteinExistence type="predicted"/>
<feature type="region of interest" description="Disordered" evidence="1">
    <location>
        <begin position="1"/>
        <end position="27"/>
    </location>
</feature>